<keyword evidence="1" id="KW-1133">Transmembrane helix</keyword>
<proteinExistence type="predicted"/>
<protein>
    <submittedName>
        <fullName evidence="2">Uncharacterized protein</fullName>
    </submittedName>
</protein>
<accession>A0A1T5LTQ7</accession>
<feature type="transmembrane region" description="Helical" evidence="1">
    <location>
        <begin position="47"/>
        <end position="67"/>
    </location>
</feature>
<dbReference type="AlphaFoldDB" id="A0A1T5LTQ7"/>
<feature type="transmembrane region" description="Helical" evidence="1">
    <location>
        <begin position="6"/>
        <end position="27"/>
    </location>
</feature>
<dbReference type="STRING" id="36842.SAMN02194393_03285"/>
<dbReference type="EMBL" id="FUZT01000008">
    <property type="protein sequence ID" value="SKC79326.1"/>
    <property type="molecule type" value="Genomic_DNA"/>
</dbReference>
<evidence type="ECO:0000256" key="1">
    <source>
        <dbReference type="SAM" id="Phobius"/>
    </source>
</evidence>
<gene>
    <name evidence="2" type="ORF">SAMN02194393_03285</name>
</gene>
<dbReference type="Proteomes" id="UP000190285">
    <property type="component" value="Unassembled WGS sequence"/>
</dbReference>
<organism evidence="2 3">
    <name type="scientific">Maledivibacter halophilus</name>
    <dbReference type="NCBI Taxonomy" id="36842"/>
    <lineage>
        <taxon>Bacteria</taxon>
        <taxon>Bacillati</taxon>
        <taxon>Bacillota</taxon>
        <taxon>Clostridia</taxon>
        <taxon>Peptostreptococcales</taxon>
        <taxon>Caminicellaceae</taxon>
        <taxon>Maledivibacter</taxon>
    </lineage>
</organism>
<reference evidence="2 3" key="1">
    <citation type="submission" date="2017-02" db="EMBL/GenBank/DDBJ databases">
        <authorList>
            <person name="Peterson S.W."/>
        </authorList>
    </citation>
    <scope>NUCLEOTIDE SEQUENCE [LARGE SCALE GENOMIC DNA]</scope>
    <source>
        <strain evidence="2 3">M1</strain>
    </source>
</reference>
<keyword evidence="1" id="KW-0472">Membrane</keyword>
<keyword evidence="1" id="KW-0812">Transmembrane</keyword>
<name>A0A1T5LTQ7_9FIRM</name>
<evidence type="ECO:0000313" key="2">
    <source>
        <dbReference type="EMBL" id="SKC79326.1"/>
    </source>
</evidence>
<keyword evidence="3" id="KW-1185">Reference proteome</keyword>
<evidence type="ECO:0000313" key="3">
    <source>
        <dbReference type="Proteomes" id="UP000190285"/>
    </source>
</evidence>
<sequence length="69" mass="8186">MMIYFLFIGLMLLGTFFVFLGLLFINYEMSPLKKIVDREYVYKNNKLGFQVMVPGLILLLLSSWIFMNH</sequence>